<evidence type="ECO:0000313" key="2">
    <source>
        <dbReference type="EMBL" id="PJF31517.1"/>
    </source>
</evidence>
<name>A0A2M8P1U7_9CHLR</name>
<gene>
    <name evidence="2" type="ORF">CUN51_04090</name>
</gene>
<dbReference type="InterPro" id="IPR013815">
    <property type="entry name" value="ATP_grasp_subdomain_1"/>
</dbReference>
<dbReference type="InterPro" id="IPR002192">
    <property type="entry name" value="PPDK_AMP/ATP-bd"/>
</dbReference>
<accession>A0A2M8P1U7</accession>
<protein>
    <recommendedName>
        <fullName evidence="1">Pyruvate phosphate dikinase AMP/ATP-binding domain-containing protein</fullName>
    </recommendedName>
</protein>
<evidence type="ECO:0000313" key="3">
    <source>
        <dbReference type="Proteomes" id="UP000228921"/>
    </source>
</evidence>
<reference evidence="2 3" key="1">
    <citation type="submission" date="2017-11" db="EMBL/GenBank/DDBJ databases">
        <title>Evolution of Phototrophy in the Chloroflexi Phylum Driven by Horizontal Gene Transfer.</title>
        <authorList>
            <person name="Ward L.M."/>
            <person name="Hemp J."/>
            <person name="Shih P.M."/>
            <person name="Mcglynn S.E."/>
            <person name="Fischer W."/>
        </authorList>
    </citation>
    <scope>NUCLEOTIDE SEQUENCE [LARGE SCALE GENOMIC DNA]</scope>
    <source>
        <strain evidence="2">CP2_2F</strain>
    </source>
</reference>
<dbReference type="GO" id="GO:0005524">
    <property type="term" value="F:ATP binding"/>
    <property type="evidence" value="ECO:0007669"/>
    <property type="project" value="InterPro"/>
</dbReference>
<evidence type="ECO:0000259" key="1">
    <source>
        <dbReference type="Pfam" id="PF01326"/>
    </source>
</evidence>
<dbReference type="SUPFAM" id="SSF56059">
    <property type="entry name" value="Glutathione synthetase ATP-binding domain-like"/>
    <property type="match status" value="1"/>
</dbReference>
<organism evidence="2 3">
    <name type="scientific">Candidatus Thermofonsia Clade 1 bacterium</name>
    <dbReference type="NCBI Taxonomy" id="2364210"/>
    <lineage>
        <taxon>Bacteria</taxon>
        <taxon>Bacillati</taxon>
        <taxon>Chloroflexota</taxon>
        <taxon>Candidatus Thermofontia</taxon>
        <taxon>Candidatus Thermofonsia Clade 1</taxon>
    </lineage>
</organism>
<comment type="caution">
    <text evidence="2">The sequence shown here is derived from an EMBL/GenBank/DDBJ whole genome shotgun (WGS) entry which is preliminary data.</text>
</comment>
<dbReference type="Gene3D" id="3.30.1490.20">
    <property type="entry name" value="ATP-grasp fold, A domain"/>
    <property type="match status" value="1"/>
</dbReference>
<sequence>MSYYGKLTGKKERLWLPLGYGNAAKYGIGAKAALLDVARRYGLPVPTGIILVDEAWRRALGAGLVRRHDDGSLSVPDNSRLVFAIGFPNFEWELPGPFAVRSAFSTEDGTGQNLAGYFASCLNVDGRDPAQMAEALRLVWESAERHEAQRGVLRHDILIMRMVNARYSGVAATRHAQADDQVTFVAGSPEINSAAASESLSLPKLRTFGKPSPSLPDWAQRLQLLLRRVRRIFSHKRSGRDWQIEWADDGTTCWLLQIYPLTEPQSA</sequence>
<feature type="domain" description="Pyruvate phosphate dikinase AMP/ATP-binding" evidence="1">
    <location>
        <begin position="97"/>
        <end position="186"/>
    </location>
</feature>
<proteinExistence type="predicted"/>
<dbReference type="Proteomes" id="UP000228921">
    <property type="component" value="Unassembled WGS sequence"/>
</dbReference>
<dbReference type="GO" id="GO:0016301">
    <property type="term" value="F:kinase activity"/>
    <property type="evidence" value="ECO:0007669"/>
    <property type="project" value="InterPro"/>
</dbReference>
<dbReference type="AlphaFoldDB" id="A0A2M8P1U7"/>
<dbReference type="Pfam" id="PF01326">
    <property type="entry name" value="PPDK_N"/>
    <property type="match status" value="1"/>
</dbReference>
<dbReference type="EMBL" id="PGTK01000003">
    <property type="protein sequence ID" value="PJF31517.1"/>
    <property type="molecule type" value="Genomic_DNA"/>
</dbReference>